<reference evidence="2" key="2">
    <citation type="submission" date="2015-01" db="EMBL/GenBank/DDBJ databases">
        <title>Evolutionary Origins and Diversification of the Mycorrhizal Mutualists.</title>
        <authorList>
            <consortium name="DOE Joint Genome Institute"/>
            <consortium name="Mycorrhizal Genomics Consortium"/>
            <person name="Kohler A."/>
            <person name="Kuo A."/>
            <person name="Nagy L.G."/>
            <person name="Floudas D."/>
            <person name="Copeland A."/>
            <person name="Barry K.W."/>
            <person name="Cichocki N."/>
            <person name="Veneault-Fourrey C."/>
            <person name="LaButti K."/>
            <person name="Lindquist E.A."/>
            <person name="Lipzen A."/>
            <person name="Lundell T."/>
            <person name="Morin E."/>
            <person name="Murat C."/>
            <person name="Riley R."/>
            <person name="Ohm R."/>
            <person name="Sun H."/>
            <person name="Tunlid A."/>
            <person name="Henrissat B."/>
            <person name="Grigoriev I.V."/>
            <person name="Hibbett D.S."/>
            <person name="Martin F."/>
        </authorList>
    </citation>
    <scope>NUCLEOTIDE SEQUENCE [LARGE SCALE GENOMIC DNA]</scope>
    <source>
        <strain evidence="2">Ve08.2h10</strain>
    </source>
</reference>
<dbReference type="Proteomes" id="UP000054538">
    <property type="component" value="Unassembled WGS sequence"/>
</dbReference>
<name>A0A0D0CG88_9AGAM</name>
<dbReference type="EMBL" id="KN828946">
    <property type="protein sequence ID" value="KIK74348.1"/>
    <property type="molecule type" value="Genomic_DNA"/>
</dbReference>
<dbReference type="HOGENOM" id="CLU_2892120_0_0_1"/>
<protein>
    <submittedName>
        <fullName evidence="1">Unplaced genomic scaffold scaffold_4124, whole genome shotgun sequence</fullName>
    </submittedName>
</protein>
<organism evidence="1 2">
    <name type="scientific">Paxillus rubicundulus Ve08.2h10</name>
    <dbReference type="NCBI Taxonomy" id="930991"/>
    <lineage>
        <taxon>Eukaryota</taxon>
        <taxon>Fungi</taxon>
        <taxon>Dikarya</taxon>
        <taxon>Basidiomycota</taxon>
        <taxon>Agaricomycotina</taxon>
        <taxon>Agaricomycetes</taxon>
        <taxon>Agaricomycetidae</taxon>
        <taxon>Boletales</taxon>
        <taxon>Paxilineae</taxon>
        <taxon>Paxillaceae</taxon>
        <taxon>Paxillus</taxon>
    </lineage>
</organism>
<feature type="non-terminal residue" evidence="1">
    <location>
        <position position="1"/>
    </location>
</feature>
<gene>
    <name evidence="1" type="ORF">PAXRUDRAFT_791059</name>
</gene>
<reference evidence="1 2" key="1">
    <citation type="submission" date="2014-04" db="EMBL/GenBank/DDBJ databases">
        <authorList>
            <consortium name="DOE Joint Genome Institute"/>
            <person name="Kuo A."/>
            <person name="Kohler A."/>
            <person name="Jargeat P."/>
            <person name="Nagy L.G."/>
            <person name="Floudas D."/>
            <person name="Copeland A."/>
            <person name="Barry K.W."/>
            <person name="Cichocki N."/>
            <person name="Veneault-Fourrey C."/>
            <person name="LaButti K."/>
            <person name="Lindquist E.A."/>
            <person name="Lipzen A."/>
            <person name="Lundell T."/>
            <person name="Morin E."/>
            <person name="Murat C."/>
            <person name="Sun H."/>
            <person name="Tunlid A."/>
            <person name="Henrissat B."/>
            <person name="Grigoriev I.V."/>
            <person name="Hibbett D.S."/>
            <person name="Martin F."/>
            <person name="Nordberg H.P."/>
            <person name="Cantor M.N."/>
            <person name="Hua S.X."/>
        </authorList>
    </citation>
    <scope>NUCLEOTIDE SEQUENCE [LARGE SCALE GENOMIC DNA]</scope>
    <source>
        <strain evidence="1 2">Ve08.2h10</strain>
    </source>
</reference>
<dbReference type="InParanoid" id="A0A0D0CG88"/>
<keyword evidence="2" id="KW-1185">Reference proteome</keyword>
<dbReference type="AlphaFoldDB" id="A0A0D0CG88"/>
<evidence type="ECO:0000313" key="1">
    <source>
        <dbReference type="EMBL" id="KIK74348.1"/>
    </source>
</evidence>
<sequence length="63" mass="7552">ALRKRSPVCSELGNLLFSASQDNNLVFRRGCIWRSHHKERSWKHGQGMRCLMWRQRMNQLVQI</sequence>
<proteinExistence type="predicted"/>
<accession>A0A0D0CG88</accession>
<evidence type="ECO:0000313" key="2">
    <source>
        <dbReference type="Proteomes" id="UP000054538"/>
    </source>
</evidence>